<sequence precursor="true">MSAERTPEGYLVPDVLAPGLTLVLVGTAPSQISARARAYYANPSNKFWASLFQAGITPRQFQPREYPELLALGVGLTDVAKRHSGVDAALPDEAWAPTELQEKIRTYAPRLVAFTSKRAASEATGVPTGRIPYGLQAGSFEGAEPWVLPSPSPLGHNHFQIGPWVALGERYRALRGS</sequence>
<dbReference type="InterPro" id="IPR005122">
    <property type="entry name" value="Uracil-DNA_glycosylase-like"/>
</dbReference>
<dbReference type="Gene3D" id="3.40.470.10">
    <property type="entry name" value="Uracil-DNA glycosylase-like domain"/>
    <property type="match status" value="1"/>
</dbReference>
<evidence type="ECO:0000313" key="6">
    <source>
        <dbReference type="Proteomes" id="UP000008635"/>
    </source>
</evidence>
<keyword evidence="2" id="KW-0378">Hydrolase</keyword>
<keyword evidence="1" id="KW-0227">DNA damage</keyword>
<name>E8UB69_DEIML</name>
<dbReference type="STRING" id="709986.Deima_2676"/>
<dbReference type="CDD" id="cd10028">
    <property type="entry name" value="UDG-F2_TDG_MUG"/>
    <property type="match status" value="1"/>
</dbReference>
<dbReference type="Pfam" id="PF03167">
    <property type="entry name" value="UDG"/>
    <property type="match status" value="1"/>
</dbReference>
<dbReference type="InterPro" id="IPR036895">
    <property type="entry name" value="Uracil-DNA_glycosylase-like_sf"/>
</dbReference>
<dbReference type="GO" id="GO:0006285">
    <property type="term" value="P:base-excision repair, AP site formation"/>
    <property type="evidence" value="ECO:0007669"/>
    <property type="project" value="InterPro"/>
</dbReference>
<organism evidence="5 6">
    <name type="scientific">Deinococcus maricopensis (strain DSM 21211 / LMG 22137 / NRRL B-23946 / LB-34)</name>
    <dbReference type="NCBI Taxonomy" id="709986"/>
    <lineage>
        <taxon>Bacteria</taxon>
        <taxon>Thermotogati</taxon>
        <taxon>Deinococcota</taxon>
        <taxon>Deinococci</taxon>
        <taxon>Deinococcales</taxon>
        <taxon>Deinococcaceae</taxon>
        <taxon>Deinococcus</taxon>
    </lineage>
</organism>
<keyword evidence="3" id="KW-0234">DNA repair</keyword>
<dbReference type="HOGENOM" id="CLU_042829_3_2_0"/>
<dbReference type="PANTHER" id="PTHR12159:SF9">
    <property type="entry name" value="G_T MISMATCH-SPECIFIC THYMINE DNA GLYCOSYLASE"/>
    <property type="match status" value="1"/>
</dbReference>
<dbReference type="GO" id="GO:0008263">
    <property type="term" value="F:pyrimidine-specific mismatch base pair DNA N-glycosylase activity"/>
    <property type="evidence" value="ECO:0007669"/>
    <property type="project" value="TreeGrafter"/>
</dbReference>
<dbReference type="Proteomes" id="UP000008635">
    <property type="component" value="Chromosome"/>
</dbReference>
<proteinExistence type="predicted"/>
<reference evidence="6" key="2">
    <citation type="submission" date="2011-01" db="EMBL/GenBank/DDBJ databases">
        <title>The complete genome of Deinococcus maricopensis DSM 21211.</title>
        <authorList>
            <consortium name="US DOE Joint Genome Institute (JGI-PGF)"/>
            <person name="Lucas S."/>
            <person name="Copeland A."/>
            <person name="Lapidus A."/>
            <person name="Goodwin L."/>
            <person name="Pitluck S."/>
            <person name="Kyrpides N."/>
            <person name="Mavromatis K."/>
            <person name="Pagani I."/>
            <person name="Ivanova N."/>
            <person name="Ovchinnikova G."/>
            <person name="Zeytun A."/>
            <person name="Detter J.C."/>
            <person name="Han C."/>
            <person name="Land M."/>
            <person name="Hauser L."/>
            <person name="Markowitz V."/>
            <person name="Cheng J.-F."/>
            <person name="Hugenholtz P."/>
            <person name="Woyke T."/>
            <person name="Wu D."/>
            <person name="Pukall R."/>
            <person name="Gehrich-Schroeter G."/>
            <person name="Brambilla E."/>
            <person name="Klenk H.-P."/>
            <person name="Eisen J.A."/>
        </authorList>
    </citation>
    <scope>NUCLEOTIDE SEQUENCE [LARGE SCALE GENOMIC DNA]</scope>
    <source>
        <strain evidence="6">DSM 21211 / LMG 22137 / NRRL B-23946 / LB-34</strain>
    </source>
</reference>
<gene>
    <name evidence="5" type="ordered locus">Deima_2676</name>
</gene>
<feature type="domain" description="Uracil-DNA glycosylase-like" evidence="4">
    <location>
        <begin position="14"/>
        <end position="164"/>
    </location>
</feature>
<dbReference type="eggNOG" id="COG3663">
    <property type="taxonomic scope" value="Bacteria"/>
</dbReference>
<dbReference type="GO" id="GO:0004844">
    <property type="term" value="F:uracil DNA N-glycosylase activity"/>
    <property type="evidence" value="ECO:0007669"/>
    <property type="project" value="TreeGrafter"/>
</dbReference>
<dbReference type="AlphaFoldDB" id="E8UB69"/>
<evidence type="ECO:0000313" key="5">
    <source>
        <dbReference type="EMBL" id="ADV68308.1"/>
    </source>
</evidence>
<dbReference type="SUPFAM" id="SSF52141">
    <property type="entry name" value="Uracil-DNA glycosylase-like"/>
    <property type="match status" value="1"/>
</dbReference>
<protein>
    <submittedName>
        <fullName evidence="5">Uracil-DNA glycosylase superfamily</fullName>
    </submittedName>
</protein>
<reference evidence="5 6" key="1">
    <citation type="journal article" date="2011" name="Stand. Genomic Sci.">
        <title>Complete genome sequence of Deinococcus maricopensis type strain (LB-34).</title>
        <authorList>
            <person name="Pukall R."/>
            <person name="Zeytun A."/>
            <person name="Lucas S."/>
            <person name="Lapidus A."/>
            <person name="Hammon N."/>
            <person name="Deshpande S."/>
            <person name="Nolan M."/>
            <person name="Cheng J.F."/>
            <person name="Pitluck S."/>
            <person name="Liolios K."/>
            <person name="Pagani I."/>
            <person name="Mikhailova N."/>
            <person name="Ivanova N."/>
            <person name="Mavromatis K."/>
            <person name="Pati A."/>
            <person name="Tapia R."/>
            <person name="Han C."/>
            <person name="Goodwin L."/>
            <person name="Chen A."/>
            <person name="Palaniappan K."/>
            <person name="Land M."/>
            <person name="Hauser L."/>
            <person name="Chang Y.J."/>
            <person name="Jeffries C.D."/>
            <person name="Brambilla E.M."/>
            <person name="Rohde M."/>
            <person name="Goker M."/>
            <person name="Detter J.C."/>
            <person name="Woyke T."/>
            <person name="Bristow J."/>
            <person name="Eisen J.A."/>
            <person name="Markowitz V."/>
            <person name="Hugenholtz P."/>
            <person name="Kyrpides N.C."/>
            <person name="Klenk H.P."/>
        </authorList>
    </citation>
    <scope>NUCLEOTIDE SEQUENCE [LARGE SCALE GENOMIC DNA]</scope>
    <source>
        <strain evidence="6">DSM 21211 / LMG 22137 / NRRL B-23946 / LB-34</strain>
    </source>
</reference>
<evidence type="ECO:0000256" key="2">
    <source>
        <dbReference type="ARBA" id="ARBA00022801"/>
    </source>
</evidence>
<accession>E8UB69</accession>
<dbReference type="EMBL" id="CP002454">
    <property type="protein sequence ID" value="ADV68308.1"/>
    <property type="molecule type" value="Genomic_DNA"/>
</dbReference>
<dbReference type="PANTHER" id="PTHR12159">
    <property type="entry name" value="G/T AND G/U MISMATCH-SPECIFIC DNA GLYCOSYLASE"/>
    <property type="match status" value="1"/>
</dbReference>
<dbReference type="RefSeq" id="WP_013557812.1">
    <property type="nucleotide sequence ID" value="NC_014958.1"/>
</dbReference>
<evidence type="ECO:0000256" key="3">
    <source>
        <dbReference type="ARBA" id="ARBA00023204"/>
    </source>
</evidence>
<evidence type="ECO:0000259" key="4">
    <source>
        <dbReference type="Pfam" id="PF03167"/>
    </source>
</evidence>
<evidence type="ECO:0000256" key="1">
    <source>
        <dbReference type="ARBA" id="ARBA00022763"/>
    </source>
</evidence>
<dbReference type="InterPro" id="IPR015637">
    <property type="entry name" value="MUG/TDG"/>
</dbReference>
<keyword evidence="6" id="KW-1185">Reference proteome</keyword>
<dbReference type="KEGG" id="dmr:Deima_2676"/>